<evidence type="ECO:0000256" key="3">
    <source>
        <dbReference type="ARBA" id="ARBA00023306"/>
    </source>
</evidence>
<feature type="compositionally biased region" description="Polar residues" evidence="4">
    <location>
        <begin position="958"/>
        <end position="968"/>
    </location>
</feature>
<dbReference type="PANTHER" id="PTHR47807:SF1">
    <property type="entry name" value="PROTEIN TBF1"/>
    <property type="match status" value="1"/>
</dbReference>
<evidence type="ECO:0000256" key="1">
    <source>
        <dbReference type="ARBA" id="ARBA00023125"/>
    </source>
</evidence>
<dbReference type="InterPro" id="IPR017930">
    <property type="entry name" value="Myb_dom"/>
</dbReference>
<dbReference type="SMART" id="SM00717">
    <property type="entry name" value="SANT"/>
    <property type="match status" value="1"/>
</dbReference>
<keyword evidence="2" id="KW-0539">Nucleus</keyword>
<feature type="compositionally biased region" description="Pro residues" evidence="4">
    <location>
        <begin position="807"/>
        <end position="818"/>
    </location>
</feature>
<feature type="region of interest" description="Disordered" evidence="4">
    <location>
        <begin position="1350"/>
        <end position="1403"/>
    </location>
</feature>
<feature type="region of interest" description="Disordered" evidence="4">
    <location>
        <begin position="277"/>
        <end position="407"/>
    </location>
</feature>
<feature type="compositionally biased region" description="Low complexity" evidence="4">
    <location>
        <begin position="1515"/>
        <end position="1535"/>
    </location>
</feature>
<feature type="region of interest" description="Disordered" evidence="4">
    <location>
        <begin position="768"/>
        <end position="825"/>
    </location>
</feature>
<dbReference type="InterPro" id="IPR001005">
    <property type="entry name" value="SANT/Myb"/>
</dbReference>
<dbReference type="EMBL" id="CAWUHC010000110">
    <property type="protein sequence ID" value="CAK7232997.1"/>
    <property type="molecule type" value="Genomic_DNA"/>
</dbReference>
<feature type="region of interest" description="Disordered" evidence="4">
    <location>
        <begin position="1"/>
        <end position="145"/>
    </location>
</feature>
<accession>A0ABP0CN60</accession>
<feature type="region of interest" description="Disordered" evidence="4">
    <location>
        <begin position="908"/>
        <end position="986"/>
    </location>
</feature>
<comment type="caution">
    <text evidence="6">The sequence shown here is derived from an EMBL/GenBank/DDBJ whole genome shotgun (WGS) entry which is preliminary data.</text>
</comment>
<feature type="region of interest" description="Disordered" evidence="4">
    <location>
        <begin position="158"/>
        <end position="252"/>
    </location>
</feature>
<keyword evidence="1" id="KW-0238">DNA-binding</keyword>
<feature type="compositionally biased region" description="Pro residues" evidence="4">
    <location>
        <begin position="916"/>
        <end position="927"/>
    </location>
</feature>
<evidence type="ECO:0000256" key="2">
    <source>
        <dbReference type="ARBA" id="ARBA00023242"/>
    </source>
</evidence>
<dbReference type="CDD" id="cd11660">
    <property type="entry name" value="SANT_TRF"/>
    <property type="match status" value="1"/>
</dbReference>
<feature type="compositionally biased region" description="Polar residues" evidence="4">
    <location>
        <begin position="1391"/>
        <end position="1400"/>
    </location>
</feature>
<organism evidence="6 7">
    <name type="scientific">Sporothrix bragantina</name>
    <dbReference type="NCBI Taxonomy" id="671064"/>
    <lineage>
        <taxon>Eukaryota</taxon>
        <taxon>Fungi</taxon>
        <taxon>Dikarya</taxon>
        <taxon>Ascomycota</taxon>
        <taxon>Pezizomycotina</taxon>
        <taxon>Sordariomycetes</taxon>
        <taxon>Sordariomycetidae</taxon>
        <taxon>Ophiostomatales</taxon>
        <taxon>Ophiostomataceae</taxon>
        <taxon>Sporothrix</taxon>
    </lineage>
</organism>
<feature type="compositionally biased region" description="Low complexity" evidence="4">
    <location>
        <begin position="360"/>
        <end position="369"/>
    </location>
</feature>
<feature type="compositionally biased region" description="Low complexity" evidence="4">
    <location>
        <begin position="1424"/>
        <end position="1439"/>
    </location>
</feature>
<dbReference type="Pfam" id="PF08558">
    <property type="entry name" value="TRF"/>
    <property type="match status" value="1"/>
</dbReference>
<gene>
    <name evidence="6" type="primary">TBF1</name>
    <name evidence="6" type="ORF">SBRCBS47491_008459</name>
</gene>
<dbReference type="Gene3D" id="1.10.10.60">
    <property type="entry name" value="Homeodomain-like"/>
    <property type="match status" value="1"/>
</dbReference>
<feature type="domain" description="HTH myb-type" evidence="5">
    <location>
        <begin position="980"/>
        <end position="1032"/>
    </location>
</feature>
<feature type="compositionally biased region" description="Low complexity" evidence="4">
    <location>
        <begin position="191"/>
        <end position="208"/>
    </location>
</feature>
<feature type="region of interest" description="Disordered" evidence="4">
    <location>
        <begin position="1205"/>
        <end position="1235"/>
    </location>
</feature>
<feature type="compositionally biased region" description="Low complexity" evidence="4">
    <location>
        <begin position="1594"/>
        <end position="1614"/>
    </location>
</feature>
<feature type="compositionally biased region" description="Low complexity" evidence="4">
    <location>
        <begin position="735"/>
        <end position="745"/>
    </location>
</feature>
<feature type="region of interest" description="Disordered" evidence="4">
    <location>
        <begin position="1416"/>
        <end position="1442"/>
    </location>
</feature>
<evidence type="ECO:0000259" key="5">
    <source>
        <dbReference type="PROSITE" id="PS51294"/>
    </source>
</evidence>
<feature type="compositionally biased region" description="Pro residues" evidence="4">
    <location>
        <begin position="1615"/>
        <end position="1636"/>
    </location>
</feature>
<evidence type="ECO:0000313" key="7">
    <source>
        <dbReference type="Proteomes" id="UP001642406"/>
    </source>
</evidence>
<evidence type="ECO:0000256" key="4">
    <source>
        <dbReference type="SAM" id="MobiDB-lite"/>
    </source>
</evidence>
<feature type="compositionally biased region" description="Basic and acidic residues" evidence="4">
    <location>
        <begin position="1066"/>
        <end position="1082"/>
    </location>
</feature>
<dbReference type="InterPro" id="IPR009057">
    <property type="entry name" value="Homeodomain-like_sf"/>
</dbReference>
<feature type="region of interest" description="Disordered" evidence="4">
    <location>
        <begin position="1515"/>
        <end position="1562"/>
    </location>
</feature>
<dbReference type="InterPro" id="IPR052833">
    <property type="entry name" value="Telomeric_DNA-bd_trans-reg"/>
</dbReference>
<feature type="compositionally biased region" description="Low complexity" evidence="4">
    <location>
        <begin position="1546"/>
        <end position="1562"/>
    </location>
</feature>
<feature type="compositionally biased region" description="Pro residues" evidence="4">
    <location>
        <begin position="228"/>
        <end position="240"/>
    </location>
</feature>
<dbReference type="InterPro" id="IPR013867">
    <property type="entry name" value="Telomere_rpt-bd_fac_dimer_dom"/>
</dbReference>
<dbReference type="SUPFAM" id="SSF46689">
    <property type="entry name" value="Homeodomain-like"/>
    <property type="match status" value="1"/>
</dbReference>
<feature type="compositionally biased region" description="Pro residues" evidence="4">
    <location>
        <begin position="112"/>
        <end position="132"/>
    </location>
</feature>
<dbReference type="PANTHER" id="PTHR47807">
    <property type="entry name" value="PROTEIN TBF1"/>
    <property type="match status" value="1"/>
</dbReference>
<feature type="compositionally biased region" description="Low complexity" evidence="4">
    <location>
        <begin position="10"/>
        <end position="27"/>
    </location>
</feature>
<feature type="compositionally biased region" description="Acidic residues" evidence="4">
    <location>
        <begin position="658"/>
        <end position="676"/>
    </location>
</feature>
<feature type="compositionally biased region" description="Low complexity" evidence="4">
    <location>
        <begin position="241"/>
        <end position="252"/>
    </location>
</feature>
<feature type="compositionally biased region" description="Low complexity" evidence="4">
    <location>
        <begin position="218"/>
        <end position="227"/>
    </location>
</feature>
<feature type="compositionally biased region" description="Polar residues" evidence="4">
    <location>
        <begin position="378"/>
        <end position="389"/>
    </location>
</feature>
<feature type="compositionally biased region" description="Low complexity" evidence="4">
    <location>
        <begin position="928"/>
        <end position="947"/>
    </location>
</feature>
<reference evidence="6 7" key="1">
    <citation type="submission" date="2024-01" db="EMBL/GenBank/DDBJ databases">
        <authorList>
            <person name="Allen C."/>
            <person name="Tagirdzhanova G."/>
        </authorList>
    </citation>
    <scope>NUCLEOTIDE SEQUENCE [LARGE SCALE GENOMIC DNA]</scope>
</reference>
<name>A0ABP0CN60_9PEZI</name>
<feature type="compositionally biased region" description="Low complexity" evidence="4">
    <location>
        <begin position="779"/>
        <end position="800"/>
    </location>
</feature>
<protein>
    <submittedName>
        <fullName evidence="6">TTAGGG repeat binding factor</fullName>
    </submittedName>
</protein>
<sequence length="1660" mass="169910">MTEPIGGSRAAAPEAAPPAVATETTTPQPRDTASEAPAVQSNDETSTANTDSMTIDVDSQPTLPSESQPEPQQDAEPPSQAAPEPALQPPPPSASPSVTLSIPEPAMQSTPQPTPIPLPVSEPVSQPAPEPASQPVKDEPVSVTFSAATEALGNSLLESLQSALKRPRAEEDGDAGEGDQGGDAKRTKFEAASQPAPIDAIPAASPFPNLLAALTQQTEAPSSSTAPAPVPTPSPAPPSAAAPTPVAAAAPAAEEAPLFEMPPIMDLEAMLKSALNSMNKPFSSPPPAEAAPAAPTLSTPPAPATAPVLAPAPAPAPAPAQVPEPVPAPVSTPAPAPTPFTSAPSAPSTAPVTSPPVAPIAPASVASPPRTWKAPAFSTPTKELTSSKMEMSPAGGDSGSGGASRESKKMRFAQYPAYICRSMGLPLLGSFAVQMLCLLCEYPVQDSAQNGEGSESEVVRVYKALRAAFSHTRRLFSESEILYNEELDIKEIGDQETILMANMASISSSILEANDIPLIEAHDYFLSTFLPEPEALNKDLATLFLNLKYCTLGAELARLEPEDPERGQFLERLFPINLEEQLQNIHPDSPLTDYEREFMRDMEVAKDKLLETANTIDLGQQLQERYTFDSLRKELSTYLRANEDFVLRYAESHGIEIPADDDMTGNDSELPGDEDAGGSLLNGTDFAAMGDSIASMLSAAMASSEGFSQPTPAPAPAPPAVSQHATAPTPMAIDSAPPANSNSSNGDRPTLDSLPMAEGVSKLIQEAVQRSAARATPQPALQPSTPTASPAPASLLSTPSVRVHTTAPPPPSPAPAAPPASTDSVMDLTGLTNLIKEKLDAQNAQAAAAPAPAPAMAQAPAPAPAPVVPAYNLQQAQQAQSPVAQANAALTSMQNTFANNLAMYNRGPSYGFQQLPPQPPPPPPPQPINNLNNGNNANVNSNGLPPNQSSPSAVLYQQARQAAASKTQTHTRREGLHSTRRPWSPDEEQALMAGLDMVKGPHWSQILQLFGANGTISDILKDRSQVQLKDKARNLKLFFLKANTEMPYYLKCVTGELKTRAPSQAARKEAEERARANSKDEQARVQGIMTLNCLHDDKSQVAGGAAASGIAGQPPQTGMSTAGHGAMTSNNTATTNGAMHAGGFATTNSVATNTSSARLGTPSTPNLAANPAVQSPLTSRIAGATQLSPAVQLQLQQLQQRQLQQTQAQRLTPNTSIGGTGATGTNTSTGTSTPVTRAPVTAADVALAAAKNGYSATAQAIAAQHTSGSAANRPLLASGISPSTSLSSATSALTGTSAASFKGITAGMTAAINNAISNAALAARPTTTPLMTTAQRLAAANRASAAAAAAAAAANNNGSHSPSPQKTPQKTPQQLYQSQQQQRLPQASPTPMRTQASQSPAPAVANLARPGIQASPQVAASTLPARQSPVPAAQSSPSPHTAAAMLKSPATLQALTPTSNQGTPPPLQSVVTTQAVPKAAPAATPATAAVPATTSVAASTPATASPALKTVEKPAAPAVPVAPQTAPQAVPQTATSQAEDRLRMLQQQSANQSPAASPATAAPTNGIAAAAVSNGSSASVTPAAPVALVAPAAPATTAPAAPLTATTTAAAAHPPAAPTPPPVPVIKAPPPVPQPQPKKEQTEDASEESVLRRLLASSPS</sequence>
<feature type="region of interest" description="Disordered" evidence="4">
    <location>
        <begin position="1060"/>
        <end position="1082"/>
    </location>
</feature>
<feature type="region of interest" description="Disordered" evidence="4">
    <location>
        <begin position="657"/>
        <end position="683"/>
    </location>
</feature>
<feature type="compositionally biased region" description="Low complexity" evidence="4">
    <location>
        <begin position="1350"/>
        <end position="1390"/>
    </location>
</feature>
<feature type="region of interest" description="Disordered" evidence="4">
    <location>
        <begin position="705"/>
        <end position="754"/>
    </location>
</feature>
<dbReference type="Proteomes" id="UP001642406">
    <property type="component" value="Unassembled WGS sequence"/>
</dbReference>
<proteinExistence type="predicted"/>
<keyword evidence="7" id="KW-1185">Reference proteome</keyword>
<feature type="compositionally biased region" description="Polar residues" evidence="4">
    <location>
        <begin position="39"/>
        <end position="53"/>
    </location>
</feature>
<feature type="compositionally biased region" description="Pro residues" evidence="4">
    <location>
        <begin position="298"/>
        <end position="338"/>
    </location>
</feature>
<dbReference type="PROSITE" id="PS51294">
    <property type="entry name" value="HTH_MYB"/>
    <property type="match status" value="1"/>
</dbReference>
<evidence type="ECO:0000313" key="6">
    <source>
        <dbReference type="EMBL" id="CAK7232997.1"/>
    </source>
</evidence>
<keyword evidence="3" id="KW-0131">Cell cycle</keyword>
<feature type="compositionally biased region" description="Low complexity" evidence="4">
    <location>
        <begin position="339"/>
        <end position="352"/>
    </location>
</feature>
<feature type="compositionally biased region" description="Low complexity" evidence="4">
    <location>
        <begin position="59"/>
        <end position="85"/>
    </location>
</feature>
<feature type="region of interest" description="Disordered" evidence="4">
    <location>
        <begin position="1594"/>
        <end position="1660"/>
    </location>
</feature>